<organism evidence="2 3">
    <name type="scientific">Pontivivens marinum</name>
    <dbReference type="NCBI Taxonomy" id="1690039"/>
    <lineage>
        <taxon>Bacteria</taxon>
        <taxon>Pseudomonadati</taxon>
        <taxon>Pseudomonadota</taxon>
        <taxon>Alphaproteobacteria</taxon>
        <taxon>Rhodobacterales</taxon>
        <taxon>Paracoccaceae</taxon>
        <taxon>Pontivivens</taxon>
    </lineage>
</organism>
<name>A0A2C9CQF1_9RHOB</name>
<keyword evidence="1" id="KW-0732">Signal</keyword>
<evidence type="ECO:0000313" key="2">
    <source>
        <dbReference type="EMBL" id="SOH93564.1"/>
    </source>
</evidence>
<evidence type="ECO:0000256" key="1">
    <source>
        <dbReference type="SAM" id="SignalP"/>
    </source>
</evidence>
<protein>
    <submittedName>
        <fullName evidence="2">Uncharacterized protein</fullName>
    </submittedName>
</protein>
<gene>
    <name evidence="2" type="ORF">SAMN06273572_102241</name>
</gene>
<dbReference type="AlphaFoldDB" id="A0A2C9CQF1"/>
<feature type="signal peptide" evidence="1">
    <location>
        <begin position="1"/>
        <end position="24"/>
    </location>
</feature>
<sequence length="234" mass="23211">MTTHTNFKLFATCAAVLIATSANAQSIDEICDQIANLDPFIVDDEVERMCQPIILGSTGNVRMSDDGSLIIDFDNAPQNPSTDPDDDLIDVAVGTTDDGGVDLAADVGGIALDLSAFSDQGVTVTSGLSGSGSSDVIQAAVGASGGNSSGSSLIDADVLGGSGTDTGSDLVDVNVFSGNDDNDSDVVDIDVASSSGDNAGSIASVEVENVASVDVGGSSRISANIAGISVSIGN</sequence>
<reference evidence="3" key="1">
    <citation type="submission" date="2017-09" db="EMBL/GenBank/DDBJ databases">
        <authorList>
            <person name="Varghese N."/>
            <person name="Submissions S."/>
        </authorList>
    </citation>
    <scope>NUCLEOTIDE SEQUENCE [LARGE SCALE GENOMIC DNA]</scope>
    <source>
        <strain evidence="3">C7</strain>
    </source>
</reference>
<keyword evidence="3" id="KW-1185">Reference proteome</keyword>
<dbReference type="EMBL" id="OCTN01000002">
    <property type="protein sequence ID" value="SOH93564.1"/>
    <property type="molecule type" value="Genomic_DNA"/>
</dbReference>
<feature type="chain" id="PRO_5011999516" evidence="1">
    <location>
        <begin position="25"/>
        <end position="234"/>
    </location>
</feature>
<dbReference type="Proteomes" id="UP000220034">
    <property type="component" value="Unassembled WGS sequence"/>
</dbReference>
<proteinExistence type="predicted"/>
<evidence type="ECO:0000313" key="3">
    <source>
        <dbReference type="Proteomes" id="UP000220034"/>
    </source>
</evidence>
<accession>A0A2C9CQF1</accession>
<dbReference type="RefSeq" id="WP_097929138.1">
    <property type="nucleotide sequence ID" value="NZ_OCTN01000002.1"/>
</dbReference>